<feature type="compositionally biased region" description="Polar residues" evidence="14">
    <location>
        <begin position="167"/>
        <end position="178"/>
    </location>
</feature>
<dbReference type="PANTHER" id="PTHR13117:SF5">
    <property type="entry name" value="PROTEIN RFT1 HOMOLOG"/>
    <property type="match status" value="1"/>
</dbReference>
<dbReference type="OrthoDB" id="445138at2759"/>
<feature type="region of interest" description="Disordered" evidence="14">
    <location>
        <begin position="167"/>
        <end position="203"/>
    </location>
</feature>
<keyword evidence="4 15" id="KW-0812">Transmembrane</keyword>
<accession>A0A9P1FJ72</accession>
<comment type="pathway">
    <text evidence="2">Protein modification; protein glycosylation.</text>
</comment>
<evidence type="ECO:0000256" key="10">
    <source>
        <dbReference type="ARBA" id="ARBA00023136"/>
    </source>
</evidence>
<keyword evidence="7" id="KW-0256">Endoplasmic reticulum</keyword>
<evidence type="ECO:0000313" key="20">
    <source>
        <dbReference type="EMBL" id="CAL1129910.1"/>
    </source>
</evidence>
<protein>
    <recommendedName>
        <fullName evidence="11">Man(5)GlcNAc(2)-PP-dolichol translocation protein RFT1</fullName>
    </recommendedName>
</protein>
<dbReference type="Proteomes" id="UP001152797">
    <property type="component" value="Unassembled WGS sequence"/>
</dbReference>
<dbReference type="Pfam" id="PF13424">
    <property type="entry name" value="TPR_12"/>
    <property type="match status" value="1"/>
</dbReference>
<evidence type="ECO:0000256" key="13">
    <source>
        <dbReference type="PROSITE-ProRule" id="PRU00134"/>
    </source>
</evidence>
<dbReference type="SUPFAM" id="SSF144232">
    <property type="entry name" value="HIT/MYND zinc finger-like"/>
    <property type="match status" value="1"/>
</dbReference>
<dbReference type="Gene3D" id="1.10.287.110">
    <property type="entry name" value="DnaJ domain"/>
    <property type="match status" value="1"/>
</dbReference>
<dbReference type="PROSITE" id="PS50076">
    <property type="entry name" value="DNAJ_2"/>
    <property type="match status" value="1"/>
</dbReference>
<feature type="compositionally biased region" description="Polar residues" evidence="14">
    <location>
        <begin position="504"/>
        <end position="521"/>
    </location>
</feature>
<dbReference type="InterPro" id="IPR011990">
    <property type="entry name" value="TPR-like_helical_dom_sf"/>
</dbReference>
<evidence type="ECO:0000313" key="21">
    <source>
        <dbReference type="Proteomes" id="UP001152797"/>
    </source>
</evidence>
<proteinExistence type="inferred from homology"/>
<dbReference type="GO" id="GO:0034203">
    <property type="term" value="P:glycolipid translocation"/>
    <property type="evidence" value="ECO:0007669"/>
    <property type="project" value="TreeGrafter"/>
</dbReference>
<evidence type="ECO:0000256" key="3">
    <source>
        <dbReference type="ARBA" id="ARBA00010288"/>
    </source>
</evidence>
<dbReference type="Pfam" id="PF01753">
    <property type="entry name" value="zf-MYND"/>
    <property type="match status" value="1"/>
</dbReference>
<feature type="domain" description="MYND-type" evidence="18">
    <location>
        <begin position="878"/>
        <end position="914"/>
    </location>
</feature>
<feature type="domain" description="C2H2-type" evidence="17">
    <location>
        <begin position="215"/>
        <end position="243"/>
    </location>
</feature>
<evidence type="ECO:0000256" key="1">
    <source>
        <dbReference type="ARBA" id="ARBA00004477"/>
    </source>
</evidence>
<reference evidence="20" key="2">
    <citation type="submission" date="2024-04" db="EMBL/GenBank/DDBJ databases">
        <authorList>
            <person name="Chen Y."/>
            <person name="Shah S."/>
            <person name="Dougan E. K."/>
            <person name="Thang M."/>
            <person name="Chan C."/>
        </authorList>
    </citation>
    <scope>NUCLEOTIDE SEQUENCE [LARGE SCALE GENOMIC DNA]</scope>
</reference>
<comment type="function">
    <text evidence="12">Intramembrane glycolipid transporter that operates in the biosynthetic pathway of dolichol-linked oligosaccharides, the glycan precursors employed in protein asparagine (N)-glycosylation. The sequential addition of sugars to dolichol pyrophosphate produces dolichol-linked oligosaccharides containing fourteen sugars, including two GlcNAcs, nine mannoses and three glucoses. Once assembled, the oligosaccharide is transferred from the lipid to nascent proteins by oligosaccharyltransferases. The assembly of dolichol-linked oligosaccharides begins on the cytosolic side of the endoplasmic reticulum membrane and finishes in its lumen. RFT1 could mediate the translocation of the cytosolically oriented intermediate DolPP-GlcNAc2Man5, produced by ALG11, into the ER lumen where dolichol-linked oligosaccharides assembly continues. However, the intramembrane lipid transporter activity could not be confirmed in vitro.</text>
</comment>
<dbReference type="InterPro" id="IPR013087">
    <property type="entry name" value="Znf_C2H2_type"/>
</dbReference>
<dbReference type="SMART" id="SM00271">
    <property type="entry name" value="DnaJ"/>
    <property type="match status" value="1"/>
</dbReference>
<dbReference type="PROSITE" id="PS50865">
    <property type="entry name" value="ZF_MYND_2"/>
    <property type="match status" value="1"/>
</dbReference>
<feature type="transmembrane region" description="Helical" evidence="15">
    <location>
        <begin position="582"/>
        <end position="603"/>
    </location>
</feature>
<feature type="domain" description="J" evidence="16">
    <location>
        <begin position="390"/>
        <end position="452"/>
    </location>
</feature>
<dbReference type="PANTHER" id="PTHR13117">
    <property type="entry name" value="ENDOPLASMIC RETICULUM MULTISPAN TRANSMEMBRANE PROTEIN-RELATED"/>
    <property type="match status" value="1"/>
</dbReference>
<dbReference type="InterPro" id="IPR002893">
    <property type="entry name" value="Znf_MYND"/>
</dbReference>
<evidence type="ECO:0000256" key="14">
    <source>
        <dbReference type="SAM" id="MobiDB-lite"/>
    </source>
</evidence>
<evidence type="ECO:0000259" key="18">
    <source>
        <dbReference type="PROSITE" id="PS50865"/>
    </source>
</evidence>
<feature type="transmembrane region" description="Helical" evidence="15">
    <location>
        <begin position="748"/>
        <end position="770"/>
    </location>
</feature>
<dbReference type="CDD" id="cd06257">
    <property type="entry name" value="DnaJ"/>
    <property type="match status" value="1"/>
</dbReference>
<dbReference type="InterPro" id="IPR001623">
    <property type="entry name" value="DnaJ_domain"/>
</dbReference>
<keyword evidence="21" id="KW-1185">Reference proteome</keyword>
<evidence type="ECO:0000256" key="9">
    <source>
        <dbReference type="ARBA" id="ARBA00022989"/>
    </source>
</evidence>
<reference evidence="19" key="1">
    <citation type="submission" date="2022-10" db="EMBL/GenBank/DDBJ databases">
        <authorList>
            <person name="Chen Y."/>
            <person name="Dougan E. K."/>
            <person name="Chan C."/>
            <person name="Rhodes N."/>
            <person name="Thang M."/>
        </authorList>
    </citation>
    <scope>NUCLEOTIDE SEQUENCE</scope>
</reference>
<feature type="compositionally biased region" description="Basic and acidic residues" evidence="14">
    <location>
        <begin position="239"/>
        <end position="255"/>
    </location>
</feature>
<evidence type="ECO:0000256" key="7">
    <source>
        <dbReference type="ARBA" id="ARBA00022824"/>
    </source>
</evidence>
<dbReference type="SUPFAM" id="SSF48452">
    <property type="entry name" value="TPR-like"/>
    <property type="match status" value="1"/>
</dbReference>
<dbReference type="Pfam" id="PF04506">
    <property type="entry name" value="Rft-1"/>
    <property type="match status" value="1"/>
</dbReference>
<dbReference type="PROSITE" id="PS00028">
    <property type="entry name" value="ZINC_FINGER_C2H2_1"/>
    <property type="match status" value="1"/>
</dbReference>
<dbReference type="InterPro" id="IPR007594">
    <property type="entry name" value="RFT1"/>
</dbReference>
<comment type="similarity">
    <text evidence="3">Belongs to the RFT1 family.</text>
</comment>
<dbReference type="SUPFAM" id="SSF46565">
    <property type="entry name" value="Chaperone J-domain"/>
    <property type="match status" value="1"/>
</dbReference>
<feature type="compositionally biased region" description="Polar residues" evidence="14">
    <location>
        <begin position="104"/>
        <end position="115"/>
    </location>
</feature>
<evidence type="ECO:0000256" key="11">
    <source>
        <dbReference type="ARBA" id="ARBA00044793"/>
    </source>
</evidence>
<keyword evidence="8" id="KW-0862">Zinc</keyword>
<evidence type="ECO:0000256" key="15">
    <source>
        <dbReference type="SAM" id="Phobius"/>
    </source>
</evidence>
<evidence type="ECO:0000256" key="8">
    <source>
        <dbReference type="ARBA" id="ARBA00022833"/>
    </source>
</evidence>
<evidence type="ECO:0000256" key="4">
    <source>
        <dbReference type="ARBA" id="ARBA00022692"/>
    </source>
</evidence>
<evidence type="ECO:0000259" key="16">
    <source>
        <dbReference type="PROSITE" id="PS50076"/>
    </source>
</evidence>
<evidence type="ECO:0000256" key="2">
    <source>
        <dbReference type="ARBA" id="ARBA00004922"/>
    </source>
</evidence>
<evidence type="ECO:0000313" key="19">
    <source>
        <dbReference type="EMBL" id="CAI3976535.1"/>
    </source>
</evidence>
<evidence type="ECO:0000259" key="17">
    <source>
        <dbReference type="PROSITE" id="PS50157"/>
    </source>
</evidence>
<gene>
    <name evidence="19" type="ORF">C1SCF055_LOCUS4744</name>
</gene>
<dbReference type="Pfam" id="PF00226">
    <property type="entry name" value="DnaJ"/>
    <property type="match status" value="1"/>
</dbReference>
<feature type="transmembrane region" description="Helical" evidence="15">
    <location>
        <begin position="782"/>
        <end position="800"/>
    </location>
</feature>
<feature type="compositionally biased region" description="Polar residues" evidence="14">
    <location>
        <begin position="42"/>
        <end position="95"/>
    </location>
</feature>
<dbReference type="Gene3D" id="1.25.40.10">
    <property type="entry name" value="Tetratricopeptide repeat domain"/>
    <property type="match status" value="1"/>
</dbReference>
<dbReference type="PROSITE" id="PS50157">
    <property type="entry name" value="ZINC_FINGER_C2H2_2"/>
    <property type="match status" value="1"/>
</dbReference>
<dbReference type="AlphaFoldDB" id="A0A9P1FJ72"/>
<dbReference type="PROSITE" id="PS01360">
    <property type="entry name" value="ZF_MYND_1"/>
    <property type="match status" value="1"/>
</dbReference>
<evidence type="ECO:0000256" key="6">
    <source>
        <dbReference type="ARBA" id="ARBA00022771"/>
    </source>
</evidence>
<dbReference type="GO" id="GO:0006488">
    <property type="term" value="P:dolichol-linked oligosaccharide biosynthetic process"/>
    <property type="evidence" value="ECO:0007669"/>
    <property type="project" value="InterPro"/>
</dbReference>
<comment type="subcellular location">
    <subcellularLocation>
        <location evidence="1">Endoplasmic reticulum membrane</location>
        <topology evidence="1">Multi-pass membrane protein</topology>
    </subcellularLocation>
</comment>
<sequence>MVVMQMARPTPSFQPIPFSSFQCGAYSSQAAGAGYYKISGGSMKSVSRTSPQTAPSATAQAVPQTVSTAPTTRTVPQQSSRSGPSWQPPAQSVPQANARPVASWQPSAKTVSQPAVKSVRQAARQSIAAAQAVPEPAAQTVPQLAAQKAPQPAAHKVLQPAAQTFSQPAAQTLPQPAGQSMPRRPRAASTSSEATVLPEDAQGGVEAEVRRIVKHVCPTCSQSFASHEDVRTHWLEKHTAKDKGTQEAASEEAKVETQGSGKQDPLSPPSDAANPFESGVGESEPSAKQTDDTMRAKIVEVDEEGKPVIVRQQDESAPGGVRTIITQEDGSCSAFGEAIVSSLLAQGQTKVMAWISSMDARNLRGLVNELSERFFDIQRHLCDCKAELEEKRRLRGLSMFSLDGDCTEKDLDVAYRRLARTMHPDKNGGTEEAKEQFQTMRASYEELKEQFEQGKIGKAQSSEKDAPPSPESTPEDENDTQNETPKEDPEVPAPDAENTEDGSDTSPNANNAGGTSNKSSGQETIFYCRSEDLSALQGAVCKILEKAAQRFERRALGEAGAILARTIGMLLFTLALDDVPLAFASSQMIYALVWLGWIAWPFLWQKDSSWRPAVTKEGFVSKHHQTLFWEFAGMVMLKLGLTEGEKILLMVLFNAQQWGVFGLVSNLGSIVLRLLFAPIEEIAYSVFSAASLDPEKPDSRKAQVSLLRALLLLQGGVGWLGLCFGPSFAETAVRILYGQEWAASEAPAVLAAYCAFLFFAALNGIFEAFMYSQCSPAWVRQCNFWQVGISLVLLLVSWVGQSAGPIALVLANSLAMLLRAALGCIFAYRHLQPSWTELRLGPVGQLFCLLALGSRAIDELDAAVGPTDRPGDSSTEPCAVCGGPTVLCCSGCEDIFYCSVNCQQKDWARHRLTCNKKSTQVAQQVSKALAPVIPAEPQELPLYKQEIALAGKEHAVRGAEEKRERLRGAAVAASRDRRYMDVLDSAMQAYQMGSAETRRRTAGEPDVDLNQLIELLLLARATHVAGEHASGLKYLDHLAKMVDGLTGADGNLPVFHPCSAATLLLCTAELCTLFGQQERATDYSRAYMAMARLAHGEGSPAVGDAYGFHAALLVRRGCLEEALHHAMMMLQVRQRCGDDKSIADAHWNIGAVLRELHQYKAAIESLEAAREIYSRCSGEGLDSSQADIATASVLQLLGEHQRAVEILRQAVRARQRTFGFANLETKRAAELLADAEAKLHHEAEAGPWRMPILTSTELTGPF</sequence>
<keyword evidence="9 15" id="KW-1133">Transmembrane helix</keyword>
<evidence type="ECO:0000256" key="12">
    <source>
        <dbReference type="ARBA" id="ARBA00045912"/>
    </source>
</evidence>
<dbReference type="EMBL" id="CAMXCT020000277">
    <property type="protein sequence ID" value="CAL1129910.1"/>
    <property type="molecule type" value="Genomic_DNA"/>
</dbReference>
<comment type="caution">
    <text evidence="19">The sequence shown here is derived from an EMBL/GenBank/DDBJ whole genome shotgun (WGS) entry which is preliminary data.</text>
</comment>
<evidence type="ECO:0000256" key="5">
    <source>
        <dbReference type="ARBA" id="ARBA00022723"/>
    </source>
</evidence>
<feature type="region of interest" description="Disordered" evidence="14">
    <location>
        <begin position="239"/>
        <end position="292"/>
    </location>
</feature>
<keyword evidence="6 13" id="KW-0863">Zinc-finger</keyword>
<dbReference type="InterPro" id="IPR036869">
    <property type="entry name" value="J_dom_sf"/>
</dbReference>
<keyword evidence="5" id="KW-0479">Metal-binding</keyword>
<dbReference type="GO" id="GO:0008270">
    <property type="term" value="F:zinc ion binding"/>
    <property type="evidence" value="ECO:0007669"/>
    <property type="project" value="UniProtKB-KW"/>
</dbReference>
<dbReference type="EMBL" id="CAMXCT030000277">
    <property type="protein sequence ID" value="CAL4763847.1"/>
    <property type="molecule type" value="Genomic_DNA"/>
</dbReference>
<keyword evidence="10 15" id="KW-0472">Membrane</keyword>
<feature type="region of interest" description="Disordered" evidence="14">
    <location>
        <begin position="449"/>
        <end position="521"/>
    </location>
</feature>
<organism evidence="19">
    <name type="scientific">Cladocopium goreaui</name>
    <dbReference type="NCBI Taxonomy" id="2562237"/>
    <lineage>
        <taxon>Eukaryota</taxon>
        <taxon>Sar</taxon>
        <taxon>Alveolata</taxon>
        <taxon>Dinophyceae</taxon>
        <taxon>Suessiales</taxon>
        <taxon>Symbiodiniaceae</taxon>
        <taxon>Cladocopium</taxon>
    </lineage>
</organism>
<dbReference type="Gene3D" id="6.10.140.2220">
    <property type="match status" value="1"/>
</dbReference>
<dbReference type="EMBL" id="CAMXCT010000277">
    <property type="protein sequence ID" value="CAI3976535.1"/>
    <property type="molecule type" value="Genomic_DNA"/>
</dbReference>
<dbReference type="GO" id="GO:0005789">
    <property type="term" value="C:endoplasmic reticulum membrane"/>
    <property type="evidence" value="ECO:0007669"/>
    <property type="project" value="UniProtKB-SubCell"/>
</dbReference>
<name>A0A9P1FJ72_9DINO</name>
<feature type="transmembrane region" description="Helical" evidence="15">
    <location>
        <begin position="706"/>
        <end position="728"/>
    </location>
</feature>
<feature type="region of interest" description="Disordered" evidence="14">
    <location>
        <begin position="42"/>
        <end position="117"/>
    </location>
</feature>